<organism evidence="1 2">
    <name type="scientific">Erwinia phage vB_EamM_Asesino</name>
    <dbReference type="NCBI Taxonomy" id="1883370"/>
    <lineage>
        <taxon>Viruses</taxon>
        <taxon>Duplodnaviria</taxon>
        <taxon>Heunggongvirae</taxon>
        <taxon>Uroviricota</taxon>
        <taxon>Caudoviricetes</taxon>
        <taxon>Chimalliviridae</taxon>
        <taxon>Erskinevirus</taxon>
        <taxon>Erskinevirus asesino</taxon>
    </lineage>
</organism>
<gene>
    <name evidence="1" type="ORF">ASESINO_99</name>
</gene>
<proteinExistence type="predicted"/>
<dbReference type="Proteomes" id="UP000202181">
    <property type="component" value="Segment"/>
</dbReference>
<sequence length="173" mass="19651">MGYRIDLTKPPKQILVDRFNYVFGLSYTADNYDFHPAGAQPLTKEEVRKKGVESKVAARFKNGVTGTREFYITRADLSKFLVGIEVEVPKGAVEWSHELAPYIIDQIGLDLEKYDIMVEPITDDMETYQARLMPNHLSFKGTITIVFVDPTPRLLANLVTKRALDGFLYGVFL</sequence>
<reference evidence="1" key="1">
    <citation type="submission" date="2016-06" db="EMBL/GenBank/DDBJ databases">
        <authorList>
            <person name="Berg J.A."/>
            <person name="Hyde J.R."/>
            <person name="Breakwell D.P."/>
            <person name="Hope S."/>
            <person name="Grose J.H."/>
        </authorList>
    </citation>
    <scope>NUCLEOTIDE SEQUENCE [LARGE SCALE GENOMIC DNA]</scope>
</reference>
<name>A0A1B2IA40_9CAUD</name>
<dbReference type="Pfam" id="PF25613">
    <property type="entry name" value="DUF7941"/>
    <property type="match status" value="1"/>
</dbReference>
<dbReference type="GeneID" id="29057049"/>
<accession>A0A1B2IA40</accession>
<protein>
    <submittedName>
        <fullName evidence="1">Uncharacterized protein</fullName>
    </submittedName>
</protein>
<evidence type="ECO:0000313" key="1">
    <source>
        <dbReference type="EMBL" id="ANZ48112.1"/>
    </source>
</evidence>
<dbReference type="InterPro" id="IPR057701">
    <property type="entry name" value="DUF7941"/>
</dbReference>
<dbReference type="OrthoDB" id="12018at10239"/>
<evidence type="ECO:0000313" key="2">
    <source>
        <dbReference type="Proteomes" id="UP000202181"/>
    </source>
</evidence>
<dbReference type="EMBL" id="KX397364">
    <property type="protein sequence ID" value="ANZ48112.1"/>
    <property type="molecule type" value="Genomic_DNA"/>
</dbReference>
<keyword evidence="2" id="KW-1185">Reference proteome</keyword>
<dbReference type="KEGG" id="vg:29057049"/>
<dbReference type="RefSeq" id="YP_009290717.1">
    <property type="nucleotide sequence ID" value="NC_031107.2"/>
</dbReference>